<evidence type="ECO:0000256" key="4">
    <source>
        <dbReference type="ARBA" id="ARBA00022630"/>
    </source>
</evidence>
<evidence type="ECO:0000256" key="8">
    <source>
        <dbReference type="ARBA" id="ARBA00022857"/>
    </source>
</evidence>
<dbReference type="EC" id="2.1.1.74" evidence="10"/>
<dbReference type="GO" id="GO:0005829">
    <property type="term" value="C:cytosol"/>
    <property type="evidence" value="ECO:0007669"/>
    <property type="project" value="TreeGrafter"/>
</dbReference>
<evidence type="ECO:0000313" key="13">
    <source>
        <dbReference type="Proteomes" id="UP000186469"/>
    </source>
</evidence>
<gene>
    <name evidence="10" type="primary">trmFO</name>
    <name evidence="12" type="ORF">SAMN02745728_01437</name>
</gene>
<sequence>MPINSNEIPVLLDLPPSLQAFINQAKVFYNKLASDSPQNVAVIGGGLAGSEVAFSLALSGHKVSLFEMKPNKYSPAHTSSDFAELVCSNSFRSADHTNAIGLLKLELKELNSLTMAVAEETKVPAGKALAVDRELFSKYITAILEQTPNLTIIREEVCHLDLNLAPLKGFDKVVLSTGPLSSEPITEALAKLTGQDSLYFYDAIAPIISAESVDRSIVFAGSRYNPEEEDYLNCPFTKEEYEVFYQALINGETVGAKDFEKEIHFEGCMPIEALAARGEKTLLFGTMKPVGFEDPRTGRRPFALLQLRPENRNKETYNLVGFQTKLLYKEQERIFRLVPGLANAEFIRHGSMHRNTYVNAPKTLNADLSLKANPKIHLAGQITGVEGYLESAANGLWLGFYLANNLSGKNLSPLPETSVLGSLMNHLQRETKNFQPSNVQYGLMPELHIKAKKKSRKELYAQRTREAFEEWLSTLPQ</sequence>
<evidence type="ECO:0000256" key="1">
    <source>
        <dbReference type="ARBA" id="ARBA00001974"/>
    </source>
</evidence>
<dbReference type="NCBIfam" id="TIGR00137">
    <property type="entry name" value="gid_trmFO"/>
    <property type="match status" value="1"/>
</dbReference>
<dbReference type="GO" id="GO:0050660">
    <property type="term" value="F:flavin adenine dinucleotide binding"/>
    <property type="evidence" value="ECO:0007669"/>
    <property type="project" value="UniProtKB-UniRule"/>
</dbReference>
<proteinExistence type="inferred from homology"/>
<comment type="cofactor">
    <cofactor evidence="1 10">
        <name>FAD</name>
        <dbReference type="ChEBI" id="CHEBI:57692"/>
    </cofactor>
</comment>
<keyword evidence="9 10" id="KW-0520">NAD</keyword>
<comment type="similarity">
    <text evidence="10">Belongs to the MnmG family. TrmFO subfamily.</text>
</comment>
<comment type="function">
    <text evidence="10">Catalyzes the folate-dependent formation of 5-methyl-uridine at position 54 (M-5-U54) in all tRNAs.</text>
</comment>
<evidence type="ECO:0000256" key="6">
    <source>
        <dbReference type="ARBA" id="ARBA00022694"/>
    </source>
</evidence>
<comment type="subcellular location">
    <subcellularLocation>
        <location evidence="10">Cytoplasm</location>
    </subcellularLocation>
</comment>
<dbReference type="InterPro" id="IPR036188">
    <property type="entry name" value="FAD/NAD-bd_sf"/>
</dbReference>
<accession>A0A1M7T1N6</accession>
<keyword evidence="6 10" id="KW-0819">tRNA processing</keyword>
<dbReference type="SUPFAM" id="SSF51905">
    <property type="entry name" value="FAD/NAD(P)-binding domain"/>
    <property type="match status" value="1"/>
</dbReference>
<evidence type="ECO:0000256" key="2">
    <source>
        <dbReference type="ARBA" id="ARBA00022490"/>
    </source>
</evidence>
<dbReference type="GO" id="GO:0030488">
    <property type="term" value="P:tRNA methylation"/>
    <property type="evidence" value="ECO:0007669"/>
    <property type="project" value="TreeGrafter"/>
</dbReference>
<evidence type="ECO:0000256" key="5">
    <source>
        <dbReference type="ARBA" id="ARBA00022679"/>
    </source>
</evidence>
<protein>
    <recommendedName>
        <fullName evidence="10">Methylenetetrahydrofolate--tRNA-(uracil-5-)-methyltransferase TrmFO</fullName>
        <ecNumber evidence="10">2.1.1.74</ecNumber>
    </recommendedName>
    <alternativeName>
        <fullName evidence="10">Folate-dependent tRNA (uracil-5-)-methyltransferase</fullName>
    </alternativeName>
    <alternativeName>
        <fullName evidence="10">Folate-dependent tRNA(M-5-U54)-methyltransferase</fullName>
    </alternativeName>
</protein>
<dbReference type="InterPro" id="IPR002218">
    <property type="entry name" value="MnmG-rel"/>
</dbReference>
<dbReference type="GO" id="GO:0047151">
    <property type="term" value="F:tRNA (uracil(54)-C5)-methyltransferase activity, 5,10-methylenetetrahydrofolate-dependent"/>
    <property type="evidence" value="ECO:0007669"/>
    <property type="project" value="UniProtKB-UniRule"/>
</dbReference>
<dbReference type="AlphaFoldDB" id="A0A1M7T1N6"/>
<keyword evidence="7 10" id="KW-0274">FAD</keyword>
<dbReference type="NCBIfam" id="NF003739">
    <property type="entry name" value="PRK05335.1"/>
    <property type="match status" value="1"/>
</dbReference>
<comment type="catalytic activity">
    <reaction evidence="10">
        <text>uridine(54) in tRNA + (6R)-5,10-methylene-5,6,7,8-tetrahydrofolate + NADPH + H(+) = 5-methyluridine(54) in tRNA + (6S)-5,6,7,8-tetrahydrofolate + NADP(+)</text>
        <dbReference type="Rhea" id="RHEA:62372"/>
        <dbReference type="Rhea" id="RHEA-COMP:10167"/>
        <dbReference type="Rhea" id="RHEA-COMP:10193"/>
        <dbReference type="ChEBI" id="CHEBI:15378"/>
        <dbReference type="ChEBI" id="CHEBI:15636"/>
        <dbReference type="ChEBI" id="CHEBI:57453"/>
        <dbReference type="ChEBI" id="CHEBI:57783"/>
        <dbReference type="ChEBI" id="CHEBI:58349"/>
        <dbReference type="ChEBI" id="CHEBI:65315"/>
        <dbReference type="ChEBI" id="CHEBI:74447"/>
        <dbReference type="EC" id="2.1.1.74"/>
    </reaction>
</comment>
<dbReference type="InterPro" id="IPR040131">
    <property type="entry name" value="MnmG_N"/>
</dbReference>
<dbReference type="InterPro" id="IPR004417">
    <property type="entry name" value="TrmFO"/>
</dbReference>
<dbReference type="EMBL" id="FRDI01000006">
    <property type="protein sequence ID" value="SHN64557.1"/>
    <property type="molecule type" value="Genomic_DNA"/>
</dbReference>
<dbReference type="Proteomes" id="UP000186469">
    <property type="component" value="Unassembled WGS sequence"/>
</dbReference>
<dbReference type="GO" id="GO:0002098">
    <property type="term" value="P:tRNA wobble uridine modification"/>
    <property type="evidence" value="ECO:0007669"/>
    <property type="project" value="TreeGrafter"/>
</dbReference>
<keyword evidence="3 10" id="KW-0489">Methyltransferase</keyword>
<feature type="binding site" evidence="10">
    <location>
        <begin position="44"/>
        <end position="49"/>
    </location>
    <ligand>
        <name>FAD</name>
        <dbReference type="ChEBI" id="CHEBI:57692"/>
    </ligand>
</feature>
<evidence type="ECO:0000256" key="9">
    <source>
        <dbReference type="ARBA" id="ARBA00023027"/>
    </source>
</evidence>
<evidence type="ECO:0000313" key="12">
    <source>
        <dbReference type="EMBL" id="SHN64557.1"/>
    </source>
</evidence>
<comment type="catalytic activity">
    <reaction evidence="10">
        <text>uridine(54) in tRNA + (6R)-5,10-methylene-5,6,7,8-tetrahydrofolate + NADH + H(+) = 5-methyluridine(54) in tRNA + (6S)-5,6,7,8-tetrahydrofolate + NAD(+)</text>
        <dbReference type="Rhea" id="RHEA:16873"/>
        <dbReference type="Rhea" id="RHEA-COMP:10167"/>
        <dbReference type="Rhea" id="RHEA-COMP:10193"/>
        <dbReference type="ChEBI" id="CHEBI:15378"/>
        <dbReference type="ChEBI" id="CHEBI:15636"/>
        <dbReference type="ChEBI" id="CHEBI:57453"/>
        <dbReference type="ChEBI" id="CHEBI:57540"/>
        <dbReference type="ChEBI" id="CHEBI:57945"/>
        <dbReference type="ChEBI" id="CHEBI:65315"/>
        <dbReference type="ChEBI" id="CHEBI:74447"/>
        <dbReference type="EC" id="2.1.1.74"/>
    </reaction>
</comment>
<feature type="domain" description="MnmG N-terminal" evidence="11">
    <location>
        <begin position="40"/>
        <end position="409"/>
    </location>
</feature>
<dbReference type="Gene3D" id="3.50.50.60">
    <property type="entry name" value="FAD/NAD(P)-binding domain"/>
    <property type="match status" value="2"/>
</dbReference>
<keyword evidence="8 10" id="KW-0521">NADP</keyword>
<keyword evidence="13" id="KW-1185">Reference proteome</keyword>
<dbReference type="OrthoDB" id="9803114at2"/>
<evidence type="ECO:0000256" key="3">
    <source>
        <dbReference type="ARBA" id="ARBA00022603"/>
    </source>
</evidence>
<dbReference type="PANTHER" id="PTHR11806:SF2">
    <property type="entry name" value="METHYLENETETRAHYDROFOLATE--TRNA-(URACIL-5-)-METHYLTRANSFERASE TRMFO"/>
    <property type="match status" value="1"/>
</dbReference>
<dbReference type="PANTHER" id="PTHR11806">
    <property type="entry name" value="GLUCOSE INHIBITED DIVISION PROTEIN A"/>
    <property type="match status" value="1"/>
</dbReference>
<dbReference type="RefSeq" id="WP_084650636.1">
    <property type="nucleotide sequence ID" value="NZ_FRDI01000006.1"/>
</dbReference>
<evidence type="ECO:0000256" key="7">
    <source>
        <dbReference type="ARBA" id="ARBA00022827"/>
    </source>
</evidence>
<dbReference type="STRING" id="1121455.SAMN02745728_01437"/>
<reference evidence="12 13" key="1">
    <citation type="submission" date="2016-12" db="EMBL/GenBank/DDBJ databases">
        <authorList>
            <person name="Song W.-J."/>
            <person name="Kurnit D.M."/>
        </authorList>
    </citation>
    <scope>NUCLEOTIDE SEQUENCE [LARGE SCALE GENOMIC DNA]</scope>
    <source>
        <strain evidence="12 13">DSM 11393</strain>
    </source>
</reference>
<name>A0A1M7T1N6_9BACT</name>
<dbReference type="HAMAP" id="MF_01037">
    <property type="entry name" value="TrmFO"/>
    <property type="match status" value="1"/>
</dbReference>
<organism evidence="12 13">
    <name type="scientific">Desulfovibrio litoralis DSM 11393</name>
    <dbReference type="NCBI Taxonomy" id="1121455"/>
    <lineage>
        <taxon>Bacteria</taxon>
        <taxon>Pseudomonadati</taxon>
        <taxon>Thermodesulfobacteriota</taxon>
        <taxon>Desulfovibrionia</taxon>
        <taxon>Desulfovibrionales</taxon>
        <taxon>Desulfovibrionaceae</taxon>
        <taxon>Desulfovibrio</taxon>
    </lineage>
</organism>
<keyword evidence="5 10" id="KW-0808">Transferase</keyword>
<evidence type="ECO:0000259" key="11">
    <source>
        <dbReference type="Pfam" id="PF01134"/>
    </source>
</evidence>
<evidence type="ECO:0000256" key="10">
    <source>
        <dbReference type="HAMAP-Rule" id="MF_01037"/>
    </source>
</evidence>
<keyword evidence="2 10" id="KW-0963">Cytoplasm</keyword>
<dbReference type="Pfam" id="PF01134">
    <property type="entry name" value="GIDA"/>
    <property type="match status" value="1"/>
</dbReference>
<keyword evidence="4 10" id="KW-0285">Flavoprotein</keyword>